<dbReference type="Proteomes" id="UP000271162">
    <property type="component" value="Unassembled WGS sequence"/>
</dbReference>
<sequence length="117" mass="13208">MKPLYVQQNSEILMVIALAITWIFVAIIVVAATFTGFAKYFDRKTFAFSYTPNSAIWDAFYSAFGEVATTPIIFIAILIIYRVYKLSKHSTTRNNNGEIAAVSSQEQNNCCVERIVH</sequence>
<keyword evidence="1" id="KW-0472">Membrane</keyword>
<keyword evidence="3" id="KW-1185">Reference proteome</keyword>
<name>A0A0N4XMN2_NIPBR</name>
<dbReference type="WBParaSite" id="NBR_0000378401-mRNA-1">
    <property type="protein sequence ID" value="NBR_0000378401-mRNA-1"/>
    <property type="gene ID" value="NBR_0000378401"/>
</dbReference>
<keyword evidence="1" id="KW-0812">Transmembrane</keyword>
<reference evidence="2 3" key="2">
    <citation type="submission" date="2018-11" db="EMBL/GenBank/DDBJ databases">
        <authorList>
            <consortium name="Pathogen Informatics"/>
        </authorList>
    </citation>
    <scope>NUCLEOTIDE SEQUENCE [LARGE SCALE GENOMIC DNA]</scope>
</reference>
<feature type="transmembrane region" description="Helical" evidence="1">
    <location>
        <begin position="12"/>
        <end position="40"/>
    </location>
</feature>
<feature type="transmembrane region" description="Helical" evidence="1">
    <location>
        <begin position="60"/>
        <end position="84"/>
    </location>
</feature>
<accession>A0A0N4XMN2</accession>
<evidence type="ECO:0000313" key="2">
    <source>
        <dbReference type="EMBL" id="VDL67373.1"/>
    </source>
</evidence>
<reference evidence="4" key="1">
    <citation type="submission" date="2017-02" db="UniProtKB">
        <authorList>
            <consortium name="WormBaseParasite"/>
        </authorList>
    </citation>
    <scope>IDENTIFICATION</scope>
</reference>
<evidence type="ECO:0000313" key="4">
    <source>
        <dbReference type="WBParaSite" id="NBR_0000378401-mRNA-1"/>
    </source>
</evidence>
<proteinExistence type="predicted"/>
<dbReference type="Gene3D" id="1.20.1070.10">
    <property type="entry name" value="Rhodopsin 7-helix transmembrane proteins"/>
    <property type="match status" value="1"/>
</dbReference>
<keyword evidence="1" id="KW-1133">Transmembrane helix</keyword>
<evidence type="ECO:0000256" key="1">
    <source>
        <dbReference type="SAM" id="Phobius"/>
    </source>
</evidence>
<evidence type="ECO:0000313" key="3">
    <source>
        <dbReference type="Proteomes" id="UP000271162"/>
    </source>
</evidence>
<gene>
    <name evidence="2" type="ORF">NBR_LOCUS3784</name>
</gene>
<protein>
    <submittedName>
        <fullName evidence="2 4">Uncharacterized protein</fullName>
    </submittedName>
</protein>
<organism evidence="4">
    <name type="scientific">Nippostrongylus brasiliensis</name>
    <name type="common">Rat hookworm</name>
    <dbReference type="NCBI Taxonomy" id="27835"/>
    <lineage>
        <taxon>Eukaryota</taxon>
        <taxon>Metazoa</taxon>
        <taxon>Ecdysozoa</taxon>
        <taxon>Nematoda</taxon>
        <taxon>Chromadorea</taxon>
        <taxon>Rhabditida</taxon>
        <taxon>Rhabditina</taxon>
        <taxon>Rhabditomorpha</taxon>
        <taxon>Strongyloidea</taxon>
        <taxon>Heligmosomidae</taxon>
        <taxon>Nippostrongylus</taxon>
    </lineage>
</organism>
<dbReference type="AlphaFoldDB" id="A0A0N4XMN2"/>
<dbReference type="EMBL" id="UYSL01006107">
    <property type="protein sequence ID" value="VDL67373.1"/>
    <property type="molecule type" value="Genomic_DNA"/>
</dbReference>